<keyword evidence="1" id="KW-0732">Signal</keyword>
<dbReference type="AlphaFoldDB" id="A0A315V608"/>
<feature type="signal peptide" evidence="1">
    <location>
        <begin position="1"/>
        <end position="24"/>
    </location>
</feature>
<dbReference type="PANTHER" id="PTHR21608:SF5">
    <property type="entry name" value="KINESIN FAMILY MEMBER 26AA"/>
    <property type="match status" value="1"/>
</dbReference>
<name>A0A315V608_GAMAF</name>
<dbReference type="EMBL" id="NHOQ01002849">
    <property type="protein sequence ID" value="PWA14357.1"/>
    <property type="molecule type" value="Genomic_DNA"/>
</dbReference>
<reference evidence="2 3" key="1">
    <citation type="journal article" date="2018" name="G3 (Bethesda)">
        <title>A High-Quality Reference Genome for the Invasive Mosquitofish Gambusia affinis Using a Chicago Library.</title>
        <authorList>
            <person name="Hoffberg S.L."/>
            <person name="Troendle N.J."/>
            <person name="Glenn T.C."/>
            <person name="Mahmud O."/>
            <person name="Louha S."/>
            <person name="Chalopin D."/>
            <person name="Bennetzen J.L."/>
            <person name="Mauricio R."/>
        </authorList>
    </citation>
    <scope>NUCLEOTIDE SEQUENCE [LARGE SCALE GENOMIC DNA]</scope>
    <source>
        <strain evidence="2">NE01/NJP1002.9</strain>
        <tissue evidence="2">Muscle</tissue>
    </source>
</reference>
<protein>
    <submittedName>
        <fullName evidence="2">Uncharacterized protein</fullName>
    </submittedName>
</protein>
<dbReference type="PANTHER" id="PTHR21608">
    <property type="entry name" value="KINESIN-LIKE PROTEIN CG14535"/>
    <property type="match status" value="1"/>
</dbReference>
<keyword evidence="3" id="KW-1185">Reference proteome</keyword>
<dbReference type="Proteomes" id="UP000250572">
    <property type="component" value="Unassembled WGS sequence"/>
</dbReference>
<organism evidence="2 3">
    <name type="scientific">Gambusia affinis</name>
    <name type="common">Western mosquitofish</name>
    <name type="synonym">Heterandria affinis</name>
    <dbReference type="NCBI Taxonomy" id="33528"/>
    <lineage>
        <taxon>Eukaryota</taxon>
        <taxon>Metazoa</taxon>
        <taxon>Chordata</taxon>
        <taxon>Craniata</taxon>
        <taxon>Vertebrata</taxon>
        <taxon>Euteleostomi</taxon>
        <taxon>Actinopterygii</taxon>
        <taxon>Neopterygii</taxon>
        <taxon>Teleostei</taxon>
        <taxon>Neoteleostei</taxon>
        <taxon>Acanthomorphata</taxon>
        <taxon>Ovalentaria</taxon>
        <taxon>Atherinomorphae</taxon>
        <taxon>Cyprinodontiformes</taxon>
        <taxon>Poeciliidae</taxon>
        <taxon>Poeciliinae</taxon>
        <taxon>Gambusia</taxon>
    </lineage>
</organism>
<dbReference type="GO" id="GO:0007018">
    <property type="term" value="P:microtubule-based movement"/>
    <property type="evidence" value="ECO:0007669"/>
    <property type="project" value="InterPro"/>
</dbReference>
<dbReference type="InterPro" id="IPR027640">
    <property type="entry name" value="Kinesin-like_fam"/>
</dbReference>
<evidence type="ECO:0000313" key="2">
    <source>
        <dbReference type="EMBL" id="PWA14357.1"/>
    </source>
</evidence>
<dbReference type="GO" id="GO:0003777">
    <property type="term" value="F:microtubule motor activity"/>
    <property type="evidence" value="ECO:0007669"/>
    <property type="project" value="InterPro"/>
</dbReference>
<comment type="caution">
    <text evidence="2">The sequence shown here is derived from an EMBL/GenBank/DDBJ whole genome shotgun (WGS) entry which is preliminary data.</text>
</comment>
<proteinExistence type="predicted"/>
<gene>
    <name evidence="2" type="ORF">CCH79_00018509</name>
</gene>
<feature type="chain" id="PRO_5016460138" evidence="1">
    <location>
        <begin position="25"/>
        <end position="300"/>
    </location>
</feature>
<evidence type="ECO:0000256" key="1">
    <source>
        <dbReference type="SAM" id="SignalP"/>
    </source>
</evidence>
<sequence>MMMMMMNPLELFLLLSCCCDVSEIKPTQWCGVQRRFDFSIKHPMNSESDAAHTPSRRSAAPLQPLTVLRPAAAPPELQQLLRQICCVFLKNLNVIKPVVCRLQDPAYASFVFDKLHRLQWSHRGRHASCDARCSVCGAAYQQLRRLALGRALGVSGEMAPHPAAPAAASAPWEAEELPVKQQRWMQEEQQGGGAPWGGVHSTYLGGGGAKGLATVTPLNAHNYLEGIWRVSCCRHEPHPETSNEVIDQMDEVRTREPALSEPADEDQIWLQAAEQQTVRPESLQPECRPAAVRCEIRAVL</sequence>
<accession>A0A315V608</accession>
<evidence type="ECO:0000313" key="3">
    <source>
        <dbReference type="Proteomes" id="UP000250572"/>
    </source>
</evidence>